<dbReference type="PANTHER" id="PTHR18964:SF149">
    <property type="entry name" value="BIFUNCTIONAL UDP-N-ACETYLGLUCOSAMINE 2-EPIMERASE_N-ACETYLMANNOSAMINE KINASE"/>
    <property type="match status" value="1"/>
</dbReference>
<evidence type="ECO:0000313" key="3">
    <source>
        <dbReference type="EMBL" id="UQN28780.1"/>
    </source>
</evidence>
<dbReference type="InterPro" id="IPR043129">
    <property type="entry name" value="ATPase_NBD"/>
</dbReference>
<evidence type="ECO:0000256" key="1">
    <source>
        <dbReference type="ARBA" id="ARBA00006479"/>
    </source>
</evidence>
<gene>
    <name evidence="3" type="ORF">M4486_14275</name>
</gene>
<sequence length="395" mass="41355">MEIAARSGLTEATVSRIVKQLVQSGIVIETGRGSSTGGKRPTLLELNRTARFAVGILLSDRRTTYVLTDLSGAVVASDEAAGTAHIRRGDVAATAPGVIDSLLEQAKAPREALLGIGVAIPGREEYGESGPRPDPEWRPEWDWAAVEQDLAKATGRPISVENDSTCAAIGEFWTTQGSAAADFAVVNLASGIGFGLVTAGDVYRGATSNVGELGHVILDVNGPECTCGSRGCLEMLAASKAIVRSALGDRAFAHDLALSGAPEDAPDDYDRIARASADGDGRATALIVDAARLLGKALVSVTNVLDLERIVLTGPALDHVGSEVARVVGEELSDHAYVRRIHPTHVQLSRNGRLASSIGAASLAIHEQLGGFHRTAAPQESADHEQSIRQRSTKE</sequence>
<name>A0ABY4N6K1_9MICO</name>
<reference evidence="3" key="1">
    <citation type="submission" date="2022-05" db="EMBL/GenBank/DDBJ databases">
        <title>Genomic analysis of Brachybacterium sp. CBA3104.</title>
        <authorList>
            <person name="Roh S.W."/>
            <person name="Kim Y.B."/>
            <person name="Kim Y."/>
        </authorList>
    </citation>
    <scope>NUCLEOTIDE SEQUENCE</scope>
    <source>
        <strain evidence="3">CBA3104</strain>
    </source>
</reference>
<dbReference type="Gene3D" id="3.30.420.40">
    <property type="match status" value="2"/>
</dbReference>
<dbReference type="Pfam" id="PF00480">
    <property type="entry name" value="ROK"/>
    <property type="match status" value="1"/>
</dbReference>
<comment type="similarity">
    <text evidence="1">Belongs to the ROK (NagC/XylR) family.</text>
</comment>
<proteinExistence type="inferred from homology"/>
<organism evidence="3 4">
    <name type="scientific">Brachybacterium kimchii</name>
    <dbReference type="NCBI Taxonomy" id="2942909"/>
    <lineage>
        <taxon>Bacteria</taxon>
        <taxon>Bacillati</taxon>
        <taxon>Actinomycetota</taxon>
        <taxon>Actinomycetes</taxon>
        <taxon>Micrococcales</taxon>
        <taxon>Dermabacteraceae</taxon>
        <taxon>Brachybacterium</taxon>
    </lineage>
</organism>
<protein>
    <submittedName>
        <fullName evidence="3">ROK family transcriptional regulator</fullName>
    </submittedName>
</protein>
<accession>A0ABY4N6K1</accession>
<dbReference type="SUPFAM" id="SSF53067">
    <property type="entry name" value="Actin-like ATPase domain"/>
    <property type="match status" value="1"/>
</dbReference>
<dbReference type="PROSITE" id="PS01125">
    <property type="entry name" value="ROK"/>
    <property type="match status" value="1"/>
</dbReference>
<dbReference type="InterPro" id="IPR000600">
    <property type="entry name" value="ROK"/>
</dbReference>
<keyword evidence="4" id="KW-1185">Reference proteome</keyword>
<dbReference type="EMBL" id="CP097218">
    <property type="protein sequence ID" value="UQN28780.1"/>
    <property type="molecule type" value="Genomic_DNA"/>
</dbReference>
<dbReference type="Gene3D" id="1.10.10.10">
    <property type="entry name" value="Winged helix-like DNA-binding domain superfamily/Winged helix DNA-binding domain"/>
    <property type="match status" value="1"/>
</dbReference>
<dbReference type="SUPFAM" id="SSF46785">
    <property type="entry name" value="Winged helix' DNA-binding domain"/>
    <property type="match status" value="1"/>
</dbReference>
<feature type="compositionally biased region" description="Basic and acidic residues" evidence="2">
    <location>
        <begin position="381"/>
        <end position="395"/>
    </location>
</feature>
<dbReference type="InterPro" id="IPR049874">
    <property type="entry name" value="ROK_cs"/>
</dbReference>
<feature type="region of interest" description="Disordered" evidence="2">
    <location>
        <begin position="376"/>
        <end position="395"/>
    </location>
</feature>
<evidence type="ECO:0000313" key="4">
    <source>
        <dbReference type="Proteomes" id="UP001055868"/>
    </source>
</evidence>
<dbReference type="PANTHER" id="PTHR18964">
    <property type="entry name" value="ROK (REPRESSOR, ORF, KINASE) FAMILY"/>
    <property type="match status" value="1"/>
</dbReference>
<dbReference type="InterPro" id="IPR036390">
    <property type="entry name" value="WH_DNA-bd_sf"/>
</dbReference>
<dbReference type="Proteomes" id="UP001055868">
    <property type="component" value="Chromosome"/>
</dbReference>
<evidence type="ECO:0000256" key="2">
    <source>
        <dbReference type="SAM" id="MobiDB-lite"/>
    </source>
</evidence>
<dbReference type="InterPro" id="IPR036388">
    <property type="entry name" value="WH-like_DNA-bd_sf"/>
</dbReference>